<accession>A0A543NKD6</accession>
<organism evidence="1 2">
    <name type="scientific">Haloactinospora alba</name>
    <dbReference type="NCBI Taxonomy" id="405555"/>
    <lineage>
        <taxon>Bacteria</taxon>
        <taxon>Bacillati</taxon>
        <taxon>Actinomycetota</taxon>
        <taxon>Actinomycetes</taxon>
        <taxon>Streptosporangiales</taxon>
        <taxon>Nocardiopsidaceae</taxon>
        <taxon>Haloactinospora</taxon>
    </lineage>
</organism>
<name>A0A543NKD6_9ACTN</name>
<evidence type="ECO:0000313" key="2">
    <source>
        <dbReference type="Proteomes" id="UP000317422"/>
    </source>
</evidence>
<comment type="caution">
    <text evidence="1">The sequence shown here is derived from an EMBL/GenBank/DDBJ whole genome shotgun (WGS) entry which is preliminary data.</text>
</comment>
<evidence type="ECO:0008006" key="3">
    <source>
        <dbReference type="Google" id="ProtNLM"/>
    </source>
</evidence>
<dbReference type="EMBL" id="VFQC01000001">
    <property type="protein sequence ID" value="TQN32298.1"/>
    <property type="molecule type" value="Genomic_DNA"/>
</dbReference>
<evidence type="ECO:0000313" key="1">
    <source>
        <dbReference type="EMBL" id="TQN32298.1"/>
    </source>
</evidence>
<reference evidence="1 2" key="1">
    <citation type="submission" date="2019-06" db="EMBL/GenBank/DDBJ databases">
        <title>Sequencing the genomes of 1000 actinobacteria strains.</title>
        <authorList>
            <person name="Klenk H.-P."/>
        </authorList>
    </citation>
    <scope>NUCLEOTIDE SEQUENCE [LARGE SCALE GENOMIC DNA]</scope>
    <source>
        <strain evidence="1 2">DSM 45015</strain>
    </source>
</reference>
<dbReference type="Proteomes" id="UP000317422">
    <property type="component" value="Unassembled WGS sequence"/>
</dbReference>
<dbReference type="AlphaFoldDB" id="A0A543NKD6"/>
<keyword evidence="2" id="KW-1185">Reference proteome</keyword>
<protein>
    <recommendedName>
        <fullName evidence="3">DUF4034 domain-containing protein</fullName>
    </recommendedName>
</protein>
<sequence>MGLFGRGKRQTRIASVAQTLATGELWHDPALNAGASAVEQGYLQAGLALLRESRYDYEQRSYRLGALSDSALGRSGEIYDLFTDGMPAEEASDVLLWVGATLVREAWEIRGGGFADTVGEGRYKLFFASLGAAEEPLLEAARRRPDDPVPWSEMLAYAMGMQLDRQQEDAVWDSVARRCRSLYRANWLRLQALCLKWGGSHEEMFAFARQTVDALPPGHPASAMLPMAHYEYLSAVFIEMVLEQGKTFAFATLETDYWEAGLVAELKSAAAKWCAADPRPHPDDLEGHHLFGWSMYRADVPDAARWHLAQVGNLVVGTPWDCMGDEREELAEALVDLRMS</sequence>
<proteinExistence type="predicted"/>
<gene>
    <name evidence="1" type="ORF">FHX37_2249</name>
</gene>